<dbReference type="KEGG" id="spat:A0O21_00130"/>
<reference evidence="2 3" key="1">
    <citation type="journal article" date="2016" name="Int. J. Syst. Evol. Microbiol.">
        <title>Streptococcuspantholopis sp. nov., isolated from faeces of the Tibetan antelope (Pantholops hodgsonii).</title>
        <authorList>
            <person name="Bai X."/>
            <person name="Xiong Y."/>
            <person name="Lu S."/>
            <person name="Jin D."/>
            <person name="Lai X."/>
            <person name="Yang J."/>
            <person name="Niu L."/>
            <person name="Hu S."/>
            <person name="Meng X."/>
            <person name="Pu J."/>
            <person name="Ye C."/>
            <person name="Xu J."/>
        </authorList>
    </citation>
    <scope>NUCLEOTIDE SEQUENCE [LARGE SCALE GENOMIC DNA]</scope>
    <source>
        <strain evidence="2 3">TA 26</strain>
    </source>
</reference>
<gene>
    <name evidence="2" type="ORF">A0O21_00130</name>
</gene>
<proteinExistence type="predicted"/>
<dbReference type="GO" id="GO:0016740">
    <property type="term" value="F:transferase activity"/>
    <property type="evidence" value="ECO:0007669"/>
    <property type="project" value="UniProtKB-KW"/>
</dbReference>
<dbReference type="EMBL" id="CP014699">
    <property type="protein sequence ID" value="AND78537.1"/>
    <property type="molecule type" value="Genomic_DNA"/>
</dbReference>
<sequence>MKKSQLIITALSLLFGFFLLSSCSDSDNLQGTWKVQDASGQNGTIEFKEKTVIVDGEEYDYTQNAVGTENGVTYYGIKQNGQNYSIIFPEDDDNLAIMLEVESTDNYLEGTMLYAMNKSKSPNYQSYAKKYMN</sequence>
<feature type="signal peptide" evidence="1">
    <location>
        <begin position="1"/>
        <end position="26"/>
    </location>
</feature>
<keyword evidence="2" id="KW-0808">Transferase</keyword>
<dbReference type="AlphaFoldDB" id="A0A172Q511"/>
<evidence type="ECO:0000256" key="1">
    <source>
        <dbReference type="SAM" id="SignalP"/>
    </source>
</evidence>
<protein>
    <submittedName>
        <fullName evidence="2">Glycosyltransferase</fullName>
    </submittedName>
</protein>
<dbReference type="STRING" id="1811193.A0O21_00130"/>
<dbReference type="PROSITE" id="PS51257">
    <property type="entry name" value="PROKAR_LIPOPROTEIN"/>
    <property type="match status" value="1"/>
</dbReference>
<keyword evidence="1" id="KW-0732">Signal</keyword>
<evidence type="ECO:0000313" key="3">
    <source>
        <dbReference type="Proteomes" id="UP000077317"/>
    </source>
</evidence>
<organism evidence="2 3">
    <name type="scientific">Streptococcus pantholopis</name>
    <dbReference type="NCBI Taxonomy" id="1811193"/>
    <lineage>
        <taxon>Bacteria</taxon>
        <taxon>Bacillati</taxon>
        <taxon>Bacillota</taxon>
        <taxon>Bacilli</taxon>
        <taxon>Lactobacillales</taxon>
        <taxon>Streptococcaceae</taxon>
        <taxon>Streptococcus</taxon>
    </lineage>
</organism>
<accession>A0A172Q511</accession>
<keyword evidence="3" id="KW-1185">Reference proteome</keyword>
<evidence type="ECO:0000313" key="2">
    <source>
        <dbReference type="EMBL" id="AND78537.1"/>
    </source>
</evidence>
<feature type="chain" id="PRO_5038335150" evidence="1">
    <location>
        <begin position="27"/>
        <end position="133"/>
    </location>
</feature>
<reference evidence="3" key="2">
    <citation type="submission" date="2016-03" db="EMBL/GenBank/DDBJ databases">
        <title>Streptococcus antelopensis sp. nov., isolated from the feces of the Tibetan antelope (Pantholops hodgsonii) in Hoh Xil National Nature Reserve, Qinghai, China.</title>
        <authorList>
            <person name="Bai X."/>
        </authorList>
    </citation>
    <scope>NUCLEOTIDE SEQUENCE [LARGE SCALE GENOMIC DNA]</scope>
    <source>
        <strain evidence="3">TA 26</strain>
    </source>
</reference>
<dbReference type="OrthoDB" id="2237258at2"/>
<name>A0A172Q511_9STRE</name>
<dbReference type="RefSeq" id="WP_067059848.1">
    <property type="nucleotide sequence ID" value="NZ_CP014699.1"/>
</dbReference>
<dbReference type="Proteomes" id="UP000077317">
    <property type="component" value="Chromosome"/>
</dbReference>